<dbReference type="Pfam" id="PF09375">
    <property type="entry name" value="Peptidase_M75"/>
    <property type="match status" value="1"/>
</dbReference>
<evidence type="ECO:0000256" key="2">
    <source>
        <dbReference type="ARBA" id="ARBA00022729"/>
    </source>
</evidence>
<evidence type="ECO:0000313" key="4">
    <source>
        <dbReference type="EMBL" id="MBO1320934.1"/>
    </source>
</evidence>
<dbReference type="GO" id="GO:0030313">
    <property type="term" value="C:cell envelope"/>
    <property type="evidence" value="ECO:0007669"/>
    <property type="project" value="UniProtKB-SubCell"/>
</dbReference>
<gene>
    <name evidence="4" type="ORF">J3U88_20825</name>
</gene>
<evidence type="ECO:0000313" key="5">
    <source>
        <dbReference type="Proteomes" id="UP000664417"/>
    </source>
</evidence>
<dbReference type="InterPro" id="IPR038352">
    <property type="entry name" value="Imelysin_sf"/>
</dbReference>
<keyword evidence="2" id="KW-0732">Signal</keyword>
<protein>
    <recommendedName>
        <fullName evidence="3">Imelysin-like domain-containing protein</fullName>
    </recommendedName>
</protein>
<keyword evidence="5" id="KW-1185">Reference proteome</keyword>
<evidence type="ECO:0000259" key="3">
    <source>
        <dbReference type="Pfam" id="PF09375"/>
    </source>
</evidence>
<dbReference type="EMBL" id="JAFREP010000020">
    <property type="protein sequence ID" value="MBO1320934.1"/>
    <property type="molecule type" value="Genomic_DNA"/>
</dbReference>
<comment type="subcellular location">
    <subcellularLocation>
        <location evidence="1">Cell envelope</location>
    </subcellularLocation>
</comment>
<sequence length="399" mass="43768">MLSFLSRVPTGLRLAPLLLLATCSRPTAESQAPVPPAVDAHAVLKQQLVANYAALVHTNYQDALQAALNLQEAVKAFLANPSEEKLSVAKERWLASRVPYLQSEAYRFYDGPIDDVNGPEGLLNAWPMDERYVDYVVGFPSSGIIADTTRYPELTKKLLRALNEKDGEANIATGFHAVEFLLWGQDLSETGPGARPYTDFVRGRADFAERRALYLSLTVAMLVEDLQYLVDAWAPDAADNYRAGFVASDRALDHILEGVGRLCGAELAGERMAVPMATREQEDEQSCFSDNTHMDVLMNARALNNVYRGRYETLAGKAHDGPGLEDLMGVVNADLNRRVLAQLESVMQSCAAIPVPFDRAVQEDASRPAVQTAIDDLRTLTRLFVEVAGALDITLNLEA</sequence>
<dbReference type="CDD" id="cd14657">
    <property type="entry name" value="Imelysin_IrpA-like"/>
    <property type="match status" value="1"/>
</dbReference>
<proteinExistence type="predicted"/>
<dbReference type="InterPro" id="IPR018976">
    <property type="entry name" value="Imelysin-like"/>
</dbReference>
<dbReference type="RefSeq" id="WP_207860909.1">
    <property type="nucleotide sequence ID" value="NZ_JAFREP010000020.1"/>
</dbReference>
<dbReference type="Gene3D" id="1.20.1420.20">
    <property type="entry name" value="M75 peptidase, HXXE motif"/>
    <property type="match status" value="1"/>
</dbReference>
<feature type="domain" description="Imelysin-like" evidence="3">
    <location>
        <begin position="57"/>
        <end position="382"/>
    </location>
</feature>
<evidence type="ECO:0000256" key="1">
    <source>
        <dbReference type="ARBA" id="ARBA00004196"/>
    </source>
</evidence>
<dbReference type="Proteomes" id="UP000664417">
    <property type="component" value="Unassembled WGS sequence"/>
</dbReference>
<reference evidence="4" key="1">
    <citation type="submission" date="2021-03" db="EMBL/GenBank/DDBJ databases">
        <authorList>
            <person name="Wang G."/>
        </authorList>
    </citation>
    <scope>NUCLEOTIDE SEQUENCE</scope>
    <source>
        <strain evidence="4">KCTC 12899</strain>
    </source>
</reference>
<organism evidence="4 5">
    <name type="scientific">Acanthopleuribacter pedis</name>
    <dbReference type="NCBI Taxonomy" id="442870"/>
    <lineage>
        <taxon>Bacteria</taxon>
        <taxon>Pseudomonadati</taxon>
        <taxon>Acidobacteriota</taxon>
        <taxon>Holophagae</taxon>
        <taxon>Acanthopleuribacterales</taxon>
        <taxon>Acanthopleuribacteraceae</taxon>
        <taxon>Acanthopleuribacter</taxon>
    </lineage>
</organism>
<comment type="caution">
    <text evidence="4">The sequence shown here is derived from an EMBL/GenBank/DDBJ whole genome shotgun (WGS) entry which is preliminary data.</text>
</comment>
<name>A0A8J7QBA3_9BACT</name>
<accession>A0A8J7QBA3</accession>
<dbReference type="AlphaFoldDB" id="A0A8J7QBA3"/>